<dbReference type="Proteomes" id="UP000887159">
    <property type="component" value="Unassembled WGS sequence"/>
</dbReference>
<keyword evidence="2" id="KW-1185">Reference proteome</keyword>
<accession>A0A8X6WGV2</accession>
<evidence type="ECO:0000313" key="1">
    <source>
        <dbReference type="EMBL" id="GFY34580.1"/>
    </source>
</evidence>
<name>A0A8X6WGV2_TRICX</name>
<sequence length="82" mass="9455">MTVYDKKEDEGEVQLLIADLIREDLKLATKSAGRNLRTGGPHAARELRVRHPWARSRNNGHGPVHLRRLDGPEVEYRWARSM</sequence>
<gene>
    <name evidence="1" type="ORF">TNCV_1372701</name>
</gene>
<organism evidence="1 2">
    <name type="scientific">Trichonephila clavipes</name>
    <name type="common">Golden silk orbweaver</name>
    <name type="synonym">Nephila clavipes</name>
    <dbReference type="NCBI Taxonomy" id="2585209"/>
    <lineage>
        <taxon>Eukaryota</taxon>
        <taxon>Metazoa</taxon>
        <taxon>Ecdysozoa</taxon>
        <taxon>Arthropoda</taxon>
        <taxon>Chelicerata</taxon>
        <taxon>Arachnida</taxon>
        <taxon>Araneae</taxon>
        <taxon>Araneomorphae</taxon>
        <taxon>Entelegynae</taxon>
        <taxon>Araneoidea</taxon>
        <taxon>Nephilidae</taxon>
        <taxon>Trichonephila</taxon>
    </lineage>
</organism>
<reference evidence="1" key="1">
    <citation type="submission" date="2020-08" db="EMBL/GenBank/DDBJ databases">
        <title>Multicomponent nature underlies the extraordinary mechanical properties of spider dragline silk.</title>
        <authorList>
            <person name="Kono N."/>
            <person name="Nakamura H."/>
            <person name="Mori M."/>
            <person name="Yoshida Y."/>
            <person name="Ohtoshi R."/>
            <person name="Malay A.D."/>
            <person name="Moran D.A.P."/>
            <person name="Tomita M."/>
            <person name="Numata K."/>
            <person name="Arakawa K."/>
        </authorList>
    </citation>
    <scope>NUCLEOTIDE SEQUENCE</scope>
</reference>
<protein>
    <submittedName>
        <fullName evidence="1">Uncharacterized protein</fullName>
    </submittedName>
</protein>
<evidence type="ECO:0000313" key="2">
    <source>
        <dbReference type="Proteomes" id="UP000887159"/>
    </source>
</evidence>
<dbReference type="EMBL" id="BMAU01021426">
    <property type="protein sequence ID" value="GFY34580.1"/>
    <property type="molecule type" value="Genomic_DNA"/>
</dbReference>
<dbReference type="AlphaFoldDB" id="A0A8X6WGV2"/>
<comment type="caution">
    <text evidence="1">The sequence shown here is derived from an EMBL/GenBank/DDBJ whole genome shotgun (WGS) entry which is preliminary data.</text>
</comment>
<proteinExistence type="predicted"/>